<dbReference type="Proteomes" id="UP000179769">
    <property type="component" value="Unassembled WGS sequence"/>
</dbReference>
<evidence type="ECO:0000256" key="3">
    <source>
        <dbReference type="ARBA" id="ARBA00023012"/>
    </source>
</evidence>
<evidence type="ECO:0008006" key="9">
    <source>
        <dbReference type="Google" id="ProtNLM"/>
    </source>
</evidence>
<dbReference type="Gene3D" id="3.30.450.40">
    <property type="match status" value="1"/>
</dbReference>
<evidence type="ECO:0000256" key="1">
    <source>
        <dbReference type="ARBA" id="ARBA00022679"/>
    </source>
</evidence>
<feature type="domain" description="PAS" evidence="6">
    <location>
        <begin position="10"/>
        <end position="58"/>
    </location>
</feature>
<dbReference type="GO" id="GO:0046983">
    <property type="term" value="F:protein dimerization activity"/>
    <property type="evidence" value="ECO:0007669"/>
    <property type="project" value="InterPro"/>
</dbReference>
<evidence type="ECO:0000259" key="6">
    <source>
        <dbReference type="PROSITE" id="PS50112"/>
    </source>
</evidence>
<dbReference type="PROSITE" id="PS50109">
    <property type="entry name" value="HIS_KIN"/>
    <property type="match status" value="1"/>
</dbReference>
<dbReference type="Pfam" id="PF02518">
    <property type="entry name" value="HATPase_c"/>
    <property type="match status" value="1"/>
</dbReference>
<dbReference type="Gene3D" id="3.30.450.20">
    <property type="entry name" value="PAS domain"/>
    <property type="match status" value="1"/>
</dbReference>
<dbReference type="PANTHER" id="PTHR24421">
    <property type="entry name" value="NITRATE/NITRITE SENSOR PROTEIN NARX-RELATED"/>
    <property type="match status" value="1"/>
</dbReference>
<dbReference type="Pfam" id="PF08448">
    <property type="entry name" value="PAS_4"/>
    <property type="match status" value="1"/>
</dbReference>
<keyword evidence="1" id="KW-0808">Transferase</keyword>
<reference evidence="8" key="1">
    <citation type="submission" date="2016-07" db="EMBL/GenBank/DDBJ databases">
        <title>Frankia sp. NRRL B-16219 Genome sequencing.</title>
        <authorList>
            <person name="Ghodhbane-Gtari F."/>
            <person name="Swanson E."/>
            <person name="Gueddou A."/>
            <person name="Louati M."/>
            <person name="Nouioui I."/>
            <person name="Hezbri K."/>
            <person name="Abebe-Akele F."/>
            <person name="Simpson S."/>
            <person name="Morris K."/>
            <person name="Thomas K."/>
            <person name="Gtari M."/>
            <person name="Tisa L.S."/>
        </authorList>
    </citation>
    <scope>NUCLEOTIDE SEQUENCE [LARGE SCALE GENOMIC DNA]</scope>
    <source>
        <strain evidence="8">NRRL B-16219</strain>
    </source>
</reference>
<name>A0A1S1PSE1_9ACTN</name>
<protein>
    <recommendedName>
        <fullName evidence="9">Oxygen sensor histidine kinase NreB</fullName>
    </recommendedName>
</protein>
<evidence type="ECO:0000256" key="2">
    <source>
        <dbReference type="ARBA" id="ARBA00022777"/>
    </source>
</evidence>
<evidence type="ECO:0000259" key="5">
    <source>
        <dbReference type="PROSITE" id="PS50109"/>
    </source>
</evidence>
<dbReference type="Gene3D" id="3.30.565.10">
    <property type="entry name" value="Histidine kinase-like ATPase, C-terminal domain"/>
    <property type="match status" value="1"/>
</dbReference>
<feature type="region of interest" description="Disordered" evidence="4">
    <location>
        <begin position="517"/>
        <end position="539"/>
    </location>
</feature>
<dbReference type="Gene3D" id="1.20.5.1930">
    <property type="match status" value="1"/>
</dbReference>
<gene>
    <name evidence="7" type="ORF">BBK14_21850</name>
</gene>
<dbReference type="GO" id="GO:0016020">
    <property type="term" value="C:membrane"/>
    <property type="evidence" value="ECO:0007669"/>
    <property type="project" value="InterPro"/>
</dbReference>
<keyword evidence="2" id="KW-0418">Kinase</keyword>
<dbReference type="Pfam" id="PF07730">
    <property type="entry name" value="HisKA_3"/>
    <property type="match status" value="1"/>
</dbReference>
<proteinExistence type="predicted"/>
<keyword evidence="8" id="KW-1185">Reference proteome</keyword>
<dbReference type="InterPro" id="IPR000014">
    <property type="entry name" value="PAS"/>
</dbReference>
<dbReference type="InterPro" id="IPR029016">
    <property type="entry name" value="GAF-like_dom_sf"/>
</dbReference>
<dbReference type="PROSITE" id="PS50112">
    <property type="entry name" value="PAS"/>
    <property type="match status" value="1"/>
</dbReference>
<dbReference type="CDD" id="cd16917">
    <property type="entry name" value="HATPase_UhpB-NarQ-NarX-like"/>
    <property type="match status" value="1"/>
</dbReference>
<dbReference type="InterPro" id="IPR036890">
    <property type="entry name" value="HATPase_C_sf"/>
</dbReference>
<dbReference type="Pfam" id="PF13185">
    <property type="entry name" value="GAF_2"/>
    <property type="match status" value="1"/>
</dbReference>
<dbReference type="InterPro" id="IPR013656">
    <property type="entry name" value="PAS_4"/>
</dbReference>
<evidence type="ECO:0000313" key="8">
    <source>
        <dbReference type="Proteomes" id="UP000179769"/>
    </source>
</evidence>
<dbReference type="SUPFAM" id="SSF55785">
    <property type="entry name" value="PYP-like sensor domain (PAS domain)"/>
    <property type="match status" value="1"/>
</dbReference>
<dbReference type="CDD" id="cd00130">
    <property type="entry name" value="PAS"/>
    <property type="match status" value="1"/>
</dbReference>
<dbReference type="SUPFAM" id="SSF55874">
    <property type="entry name" value="ATPase domain of HSP90 chaperone/DNA topoisomerase II/histidine kinase"/>
    <property type="match status" value="1"/>
</dbReference>
<dbReference type="SMART" id="SM00387">
    <property type="entry name" value="HATPase_c"/>
    <property type="match status" value="1"/>
</dbReference>
<feature type="domain" description="Histidine kinase" evidence="5">
    <location>
        <begin position="315"/>
        <end position="512"/>
    </location>
</feature>
<keyword evidence="3" id="KW-0902">Two-component regulatory system</keyword>
<dbReference type="InterPro" id="IPR003018">
    <property type="entry name" value="GAF"/>
</dbReference>
<comment type="caution">
    <text evidence="7">The sequence shown here is derived from an EMBL/GenBank/DDBJ whole genome shotgun (WGS) entry which is preliminary data.</text>
</comment>
<dbReference type="InterPro" id="IPR050482">
    <property type="entry name" value="Sensor_HK_TwoCompSys"/>
</dbReference>
<dbReference type="InterPro" id="IPR005467">
    <property type="entry name" value="His_kinase_dom"/>
</dbReference>
<dbReference type="SUPFAM" id="SSF55781">
    <property type="entry name" value="GAF domain-like"/>
    <property type="match status" value="1"/>
</dbReference>
<dbReference type="NCBIfam" id="TIGR00229">
    <property type="entry name" value="sensory_box"/>
    <property type="match status" value="1"/>
</dbReference>
<dbReference type="SMART" id="SM00091">
    <property type="entry name" value="PAS"/>
    <property type="match status" value="1"/>
</dbReference>
<dbReference type="InterPro" id="IPR003594">
    <property type="entry name" value="HATPase_dom"/>
</dbReference>
<dbReference type="AlphaFoldDB" id="A0A1S1PSE1"/>
<dbReference type="PANTHER" id="PTHR24421:SF61">
    <property type="entry name" value="OXYGEN SENSOR HISTIDINE KINASE NREB"/>
    <property type="match status" value="1"/>
</dbReference>
<dbReference type="SMART" id="SM00065">
    <property type="entry name" value="GAF"/>
    <property type="match status" value="1"/>
</dbReference>
<dbReference type="InterPro" id="IPR035965">
    <property type="entry name" value="PAS-like_dom_sf"/>
</dbReference>
<feature type="region of interest" description="Disordered" evidence="4">
    <location>
        <begin position="56"/>
        <end position="78"/>
    </location>
</feature>
<sequence length="539" mass="58703">MSMMTPDRLGLATLTSIILDVPEGIAVVDEDGLYHYVNPAGCRILGASPEELPGRSAFRRDTAGNGHRPASAAPVGGEHAIPTVRLRRPDGRWVELEYHDTSIVVAGRDFALVTFRDVTEARRRERQLAAFGRTASSVAFSGSLRKALEVIAGEVVRATGTAGTQIVTMDPVDHGFRLIGLAGFPEDTDDFAVRLEQCRQRGARLRMVEAVRTRSVVIARHRKAEIMRDPAWEPLHGQMGRLDWDSFVAVPLFVRDQAVGVLNAFYPPQHDPGDSDIAFLSTMADQAAVAVQNARLLADSKGRAALEERHRIARDLHDSIQQELFSMTLHVRALQLSIDRLGDTQPSIRRSVTELLELSQSTVSDMRSLIFELRPAVLREQGLVEAVRRYAATVAARKDLRIDVHAGADRLDIPASAEEDYYRLIQEALHNVVKHAGADSVQIEIGCASWDKGTMLVEVTDDGAGFDPDAVPPGHLGLVTMRERAEWLGGQLEVLTAPGRGTTVRVLVPRGLGRALERLSGPGGAGPAEDVGATSRRPA</sequence>
<dbReference type="EMBL" id="MAXA01000229">
    <property type="protein sequence ID" value="OHV25678.1"/>
    <property type="molecule type" value="Genomic_DNA"/>
</dbReference>
<organism evidence="7 8">
    <name type="scientific">Parafrankia soli</name>
    <dbReference type="NCBI Taxonomy" id="2599596"/>
    <lineage>
        <taxon>Bacteria</taxon>
        <taxon>Bacillati</taxon>
        <taxon>Actinomycetota</taxon>
        <taxon>Actinomycetes</taxon>
        <taxon>Frankiales</taxon>
        <taxon>Frankiaceae</taxon>
        <taxon>Parafrankia</taxon>
    </lineage>
</organism>
<evidence type="ECO:0000256" key="4">
    <source>
        <dbReference type="SAM" id="MobiDB-lite"/>
    </source>
</evidence>
<accession>A0A1S1PSE1</accession>
<evidence type="ECO:0000313" key="7">
    <source>
        <dbReference type="EMBL" id="OHV25678.1"/>
    </source>
</evidence>
<dbReference type="InterPro" id="IPR011712">
    <property type="entry name" value="Sig_transdc_His_kin_sub3_dim/P"/>
</dbReference>
<dbReference type="GO" id="GO:0000155">
    <property type="term" value="F:phosphorelay sensor kinase activity"/>
    <property type="evidence" value="ECO:0007669"/>
    <property type="project" value="InterPro"/>
</dbReference>